<proteinExistence type="predicted"/>
<comment type="caution">
    <text evidence="1">The sequence shown here is derived from an EMBL/GenBank/DDBJ whole genome shotgun (WGS) entry which is preliminary data.</text>
</comment>
<gene>
    <name evidence="1" type="ORF">M9458_037688</name>
</gene>
<dbReference type="Proteomes" id="UP001529510">
    <property type="component" value="Unassembled WGS sequence"/>
</dbReference>
<evidence type="ECO:0000313" key="1">
    <source>
        <dbReference type="EMBL" id="KAL0165844.1"/>
    </source>
</evidence>
<evidence type="ECO:0000313" key="2">
    <source>
        <dbReference type="Proteomes" id="UP001529510"/>
    </source>
</evidence>
<dbReference type="EMBL" id="JAMKFB020000019">
    <property type="protein sequence ID" value="KAL0165844.1"/>
    <property type="molecule type" value="Genomic_DNA"/>
</dbReference>
<accession>A0ABD0NVC4</accession>
<organism evidence="1 2">
    <name type="scientific">Cirrhinus mrigala</name>
    <name type="common">Mrigala</name>
    <dbReference type="NCBI Taxonomy" id="683832"/>
    <lineage>
        <taxon>Eukaryota</taxon>
        <taxon>Metazoa</taxon>
        <taxon>Chordata</taxon>
        <taxon>Craniata</taxon>
        <taxon>Vertebrata</taxon>
        <taxon>Euteleostomi</taxon>
        <taxon>Actinopterygii</taxon>
        <taxon>Neopterygii</taxon>
        <taxon>Teleostei</taxon>
        <taxon>Ostariophysi</taxon>
        <taxon>Cypriniformes</taxon>
        <taxon>Cyprinidae</taxon>
        <taxon>Labeoninae</taxon>
        <taxon>Labeonini</taxon>
        <taxon>Cirrhinus</taxon>
    </lineage>
</organism>
<protein>
    <submittedName>
        <fullName evidence="1">Uncharacterized protein</fullName>
    </submittedName>
</protein>
<feature type="non-terminal residue" evidence="1">
    <location>
        <position position="1"/>
    </location>
</feature>
<sequence length="74" mass="8393">AQVDLFASPETFHCQLFYSLTEGTLGMDALAHSWLRGLHKYVFPPVSLLAQTLCKIREDEEEVLLVAPYWPTPT</sequence>
<name>A0ABD0NVC4_CIRMR</name>
<dbReference type="AlphaFoldDB" id="A0ABD0NVC4"/>
<feature type="non-terminal residue" evidence="1">
    <location>
        <position position="74"/>
    </location>
</feature>
<keyword evidence="2" id="KW-1185">Reference proteome</keyword>
<reference evidence="1 2" key="1">
    <citation type="submission" date="2024-05" db="EMBL/GenBank/DDBJ databases">
        <title>Genome sequencing and assembly of Indian major carp, Cirrhinus mrigala (Hamilton, 1822).</title>
        <authorList>
            <person name="Mohindra V."/>
            <person name="Chowdhury L.M."/>
            <person name="Lal K."/>
            <person name="Jena J.K."/>
        </authorList>
    </citation>
    <scope>NUCLEOTIDE SEQUENCE [LARGE SCALE GENOMIC DNA]</scope>
    <source>
        <strain evidence="1">CM1030</strain>
        <tissue evidence="1">Blood</tissue>
    </source>
</reference>